<dbReference type="FunFam" id="1.10.10.10:FF:000214">
    <property type="entry name" value="Methylated-DNA--protein-cysteine methyltransferase"/>
    <property type="match status" value="1"/>
</dbReference>
<dbReference type="NCBIfam" id="TIGR00589">
    <property type="entry name" value="ogt"/>
    <property type="match status" value="1"/>
</dbReference>
<keyword evidence="14" id="KW-1185">Reference proteome</keyword>
<dbReference type="EMBL" id="BJOV01000006">
    <property type="protein sequence ID" value="GEE04083.1"/>
    <property type="molecule type" value="Genomic_DNA"/>
</dbReference>
<evidence type="ECO:0000313" key="12">
    <source>
        <dbReference type="EMBL" id="GEE00791.1"/>
    </source>
</evidence>
<dbReference type="AlphaFoldDB" id="A0A7I9V6V2"/>
<reference evidence="14" key="1">
    <citation type="submission" date="2019-06" db="EMBL/GenBank/DDBJ databases">
        <title>Gordonia isolated from sludge of a wastewater treatment plant.</title>
        <authorList>
            <person name="Tamura T."/>
            <person name="Aoyama K."/>
            <person name="Kang Y."/>
            <person name="Saito S."/>
            <person name="Akiyama N."/>
            <person name="Yazawa K."/>
            <person name="Gonoi T."/>
            <person name="Mikami Y."/>
        </authorList>
    </citation>
    <scope>NUCLEOTIDE SEQUENCE [LARGE SCALE GENOMIC DNA]</scope>
    <source>
        <strain evidence="14">NBRC 107696</strain>
    </source>
</reference>
<dbReference type="GO" id="GO:0032259">
    <property type="term" value="P:methylation"/>
    <property type="evidence" value="ECO:0007669"/>
    <property type="project" value="UniProtKB-KW"/>
</dbReference>
<evidence type="ECO:0000256" key="1">
    <source>
        <dbReference type="ARBA" id="ARBA00001286"/>
    </source>
</evidence>
<evidence type="ECO:0000256" key="8">
    <source>
        <dbReference type="ARBA" id="ARBA00049348"/>
    </source>
</evidence>
<evidence type="ECO:0000259" key="11">
    <source>
        <dbReference type="Pfam" id="PF02870"/>
    </source>
</evidence>
<evidence type="ECO:0000256" key="2">
    <source>
        <dbReference type="ARBA" id="ARBA00008711"/>
    </source>
</evidence>
<dbReference type="InterPro" id="IPR036631">
    <property type="entry name" value="MGMT_N_sf"/>
</dbReference>
<evidence type="ECO:0000313" key="13">
    <source>
        <dbReference type="EMBL" id="GEE04083.1"/>
    </source>
</evidence>
<comment type="caution">
    <text evidence="12">The sequence shown here is derived from an EMBL/GenBank/DDBJ whole genome shotgun (WGS) entry which is preliminary data.</text>
</comment>
<comment type="function">
    <text evidence="9">Involved in the cellular defense against the biological effects of O6-methylguanine (O6-MeG) and O4-methylthymine (O4-MeT) in DNA. Repairs the methylated nucleobase in DNA by stoichiometrically transferring the methyl group to a cysteine residue in the enzyme. This is a suicide reaction: the enzyme is irreversibly inactivated.</text>
</comment>
<dbReference type="Pfam" id="PF01035">
    <property type="entry name" value="DNA_binding_1"/>
    <property type="match status" value="1"/>
</dbReference>
<dbReference type="EC" id="2.1.1.63" evidence="9"/>
<comment type="subcellular location">
    <subcellularLocation>
        <location evidence="9">Cytoplasm</location>
    </subcellularLocation>
</comment>
<dbReference type="PROSITE" id="PS00374">
    <property type="entry name" value="MGMT"/>
    <property type="match status" value="1"/>
</dbReference>
<comment type="catalytic activity">
    <reaction evidence="1 9">
        <text>a 4-O-methyl-thymidine in DNA + L-cysteinyl-[protein] = a thymidine in DNA + S-methyl-L-cysteinyl-[protein]</text>
        <dbReference type="Rhea" id="RHEA:53428"/>
        <dbReference type="Rhea" id="RHEA-COMP:10131"/>
        <dbReference type="Rhea" id="RHEA-COMP:10132"/>
        <dbReference type="Rhea" id="RHEA-COMP:13555"/>
        <dbReference type="Rhea" id="RHEA-COMP:13556"/>
        <dbReference type="ChEBI" id="CHEBI:29950"/>
        <dbReference type="ChEBI" id="CHEBI:82612"/>
        <dbReference type="ChEBI" id="CHEBI:137386"/>
        <dbReference type="ChEBI" id="CHEBI:137387"/>
        <dbReference type="EC" id="2.1.1.63"/>
    </reaction>
</comment>
<dbReference type="InterPro" id="IPR008332">
    <property type="entry name" value="MethylG_MeTrfase_N"/>
</dbReference>
<dbReference type="Gene3D" id="3.30.160.70">
    <property type="entry name" value="Methylated DNA-protein cysteine methyltransferase domain"/>
    <property type="match status" value="1"/>
</dbReference>
<dbReference type="GO" id="GO:0005737">
    <property type="term" value="C:cytoplasm"/>
    <property type="evidence" value="ECO:0007669"/>
    <property type="project" value="UniProtKB-SubCell"/>
</dbReference>
<dbReference type="SUPFAM" id="SSF53155">
    <property type="entry name" value="Methylated DNA-protein cysteine methyltransferase domain"/>
    <property type="match status" value="1"/>
</dbReference>
<dbReference type="RefSeq" id="WP_161894683.1">
    <property type="nucleotide sequence ID" value="NZ_BJOV01000003.1"/>
</dbReference>
<keyword evidence="6 9" id="KW-0227">DNA damage</keyword>
<accession>A0A7I9V6V2</accession>
<evidence type="ECO:0000256" key="6">
    <source>
        <dbReference type="ARBA" id="ARBA00022763"/>
    </source>
</evidence>
<comment type="similarity">
    <text evidence="2 9">Belongs to the MGMT family.</text>
</comment>
<organism evidence="12 14">
    <name type="scientific">Gordonia spumicola</name>
    <dbReference type="NCBI Taxonomy" id="589161"/>
    <lineage>
        <taxon>Bacteria</taxon>
        <taxon>Bacillati</taxon>
        <taxon>Actinomycetota</taxon>
        <taxon>Actinomycetes</taxon>
        <taxon>Mycobacteriales</taxon>
        <taxon>Gordoniaceae</taxon>
        <taxon>Gordonia</taxon>
    </lineage>
</organism>
<dbReference type="SUPFAM" id="SSF46767">
    <property type="entry name" value="Methylated DNA-protein cysteine methyltransferase, C-terminal domain"/>
    <property type="match status" value="1"/>
</dbReference>
<dbReference type="HAMAP" id="MF_00772">
    <property type="entry name" value="OGT"/>
    <property type="match status" value="1"/>
</dbReference>
<dbReference type="Pfam" id="PF02870">
    <property type="entry name" value="Methyltransf_1N"/>
    <property type="match status" value="1"/>
</dbReference>
<sequence length="170" mass="18141">MSRRHAVITTDLGPVTIVADGDAVVGVYFDAQARLPAESSFGTDMTVTPDPLLVDASDQLREYLAGHRRVFDLPLRPVGTDFQTRVWDLLMHIPFGETVTYGWIAERVGGKGMATAVGQAVGSNPIGVIIPCHRVVGSDGSLTGYAGGLPRKRALLALEEPPAEDAGRLF</sequence>
<evidence type="ECO:0000256" key="3">
    <source>
        <dbReference type="ARBA" id="ARBA00022490"/>
    </source>
</evidence>
<evidence type="ECO:0000313" key="14">
    <source>
        <dbReference type="Proteomes" id="UP000444960"/>
    </source>
</evidence>
<feature type="domain" description="Methylated-DNA-[protein]-cysteine S-methyltransferase DNA binding" evidence="10">
    <location>
        <begin position="81"/>
        <end position="160"/>
    </location>
</feature>
<dbReference type="InterPro" id="IPR001497">
    <property type="entry name" value="MethylDNA_cys_MeTrfase_AS"/>
</dbReference>
<feature type="active site" description="Nucleophile; methyl group acceptor" evidence="9">
    <location>
        <position position="132"/>
    </location>
</feature>
<feature type="domain" description="Methylguanine DNA methyltransferase ribonuclease-like" evidence="11">
    <location>
        <begin position="5"/>
        <end position="77"/>
    </location>
</feature>
<protein>
    <recommendedName>
        <fullName evidence="9">Methylated-DNA--protein-cysteine methyltransferase</fullName>
        <ecNumber evidence="9">2.1.1.63</ecNumber>
    </recommendedName>
    <alternativeName>
        <fullName evidence="9">6-O-methylguanine-DNA methyltransferase</fullName>
        <shortName evidence="9">MGMT</shortName>
    </alternativeName>
    <alternativeName>
        <fullName evidence="9">O-6-methylguanine-DNA-alkyltransferase</fullName>
    </alternativeName>
</protein>
<dbReference type="InterPro" id="IPR036217">
    <property type="entry name" value="MethylDNA_cys_MeTrfase_DNAb"/>
</dbReference>
<dbReference type="Proteomes" id="UP000444960">
    <property type="component" value="Unassembled WGS sequence"/>
</dbReference>
<gene>
    <name evidence="12" type="primary">ogt_1</name>
    <name evidence="13" type="synonym">ogt_2</name>
    <name evidence="12" type="ORF">nbrc107696_12370</name>
    <name evidence="13" type="ORF">nbrc107696_45290</name>
</gene>
<dbReference type="EMBL" id="BJOV01000003">
    <property type="protein sequence ID" value="GEE00791.1"/>
    <property type="molecule type" value="Genomic_DNA"/>
</dbReference>
<evidence type="ECO:0000256" key="9">
    <source>
        <dbReference type="HAMAP-Rule" id="MF_00772"/>
    </source>
</evidence>
<dbReference type="Gene3D" id="1.10.10.10">
    <property type="entry name" value="Winged helix-like DNA-binding domain superfamily/Winged helix DNA-binding domain"/>
    <property type="match status" value="1"/>
</dbReference>
<comment type="miscellaneous">
    <text evidence="9">This enzyme catalyzes only one turnover and therefore is not strictly catalytic. According to one definition, an enzyme is a biocatalyst that acts repeatedly and over many reaction cycles.</text>
</comment>
<proteinExistence type="inferred from homology"/>
<keyword evidence="3 9" id="KW-0963">Cytoplasm</keyword>
<dbReference type="InterPro" id="IPR036388">
    <property type="entry name" value="WH-like_DNA-bd_sf"/>
</dbReference>
<name>A0A7I9V6V2_9ACTN</name>
<evidence type="ECO:0000256" key="4">
    <source>
        <dbReference type="ARBA" id="ARBA00022603"/>
    </source>
</evidence>
<reference evidence="12" key="2">
    <citation type="journal article" date="2020" name="Int. J. Syst. Evol. Microbiol.">
        <title>Gordonia crocea sp. nov. and Gordonia spumicola sp. nov. isolated from sludge of a wastewater treatment plant.</title>
        <authorList>
            <person name="Tamura T."/>
            <person name="Saito S."/>
            <person name="Hamada M."/>
            <person name="Kang Y."/>
            <person name="Hoshino Y."/>
            <person name="Gonoi T."/>
            <person name="Mikami Y."/>
            <person name="Yaguchi T."/>
        </authorList>
    </citation>
    <scope>NUCLEOTIDE SEQUENCE</scope>
    <source>
        <strain evidence="12">NBRC 107696</strain>
    </source>
</reference>
<comment type="catalytic activity">
    <reaction evidence="8 9">
        <text>a 6-O-methyl-2'-deoxyguanosine in DNA + L-cysteinyl-[protein] = S-methyl-L-cysteinyl-[protein] + a 2'-deoxyguanosine in DNA</text>
        <dbReference type="Rhea" id="RHEA:24000"/>
        <dbReference type="Rhea" id="RHEA-COMP:10131"/>
        <dbReference type="Rhea" id="RHEA-COMP:10132"/>
        <dbReference type="Rhea" id="RHEA-COMP:11367"/>
        <dbReference type="Rhea" id="RHEA-COMP:11368"/>
        <dbReference type="ChEBI" id="CHEBI:29950"/>
        <dbReference type="ChEBI" id="CHEBI:82612"/>
        <dbReference type="ChEBI" id="CHEBI:85445"/>
        <dbReference type="ChEBI" id="CHEBI:85448"/>
        <dbReference type="EC" id="2.1.1.63"/>
    </reaction>
</comment>
<evidence type="ECO:0000259" key="10">
    <source>
        <dbReference type="Pfam" id="PF01035"/>
    </source>
</evidence>
<dbReference type="OrthoDB" id="9802228at2"/>
<keyword evidence="7 9" id="KW-0234">DNA repair</keyword>
<dbReference type="GO" id="GO:0006307">
    <property type="term" value="P:DNA alkylation repair"/>
    <property type="evidence" value="ECO:0007669"/>
    <property type="project" value="UniProtKB-UniRule"/>
</dbReference>
<evidence type="ECO:0000256" key="7">
    <source>
        <dbReference type="ARBA" id="ARBA00023204"/>
    </source>
</evidence>
<dbReference type="InterPro" id="IPR014048">
    <property type="entry name" value="MethylDNA_cys_MeTrfase_DNA-bd"/>
</dbReference>
<dbReference type="PANTHER" id="PTHR10815">
    <property type="entry name" value="METHYLATED-DNA--PROTEIN-CYSTEINE METHYLTRANSFERASE"/>
    <property type="match status" value="1"/>
</dbReference>
<evidence type="ECO:0000256" key="5">
    <source>
        <dbReference type="ARBA" id="ARBA00022679"/>
    </source>
</evidence>
<dbReference type="InterPro" id="IPR023546">
    <property type="entry name" value="MGMT"/>
</dbReference>
<dbReference type="PANTHER" id="PTHR10815:SF5">
    <property type="entry name" value="METHYLATED-DNA--PROTEIN-CYSTEINE METHYLTRANSFERASE"/>
    <property type="match status" value="1"/>
</dbReference>
<keyword evidence="5 9" id="KW-0808">Transferase</keyword>
<dbReference type="CDD" id="cd06445">
    <property type="entry name" value="ATase"/>
    <property type="match status" value="1"/>
</dbReference>
<keyword evidence="4 9" id="KW-0489">Methyltransferase</keyword>
<dbReference type="GO" id="GO:0003908">
    <property type="term" value="F:methylated-DNA-[protein]-cysteine S-methyltransferase activity"/>
    <property type="evidence" value="ECO:0007669"/>
    <property type="project" value="UniProtKB-UniRule"/>
</dbReference>